<dbReference type="Pfam" id="PF00400">
    <property type="entry name" value="WD40"/>
    <property type="match status" value="3"/>
</dbReference>
<dbReference type="VEuPathDB" id="FungiDB:H310_04277"/>
<dbReference type="EMBL" id="KI913957">
    <property type="protein sequence ID" value="ETW05326.1"/>
    <property type="molecule type" value="Genomic_DNA"/>
</dbReference>
<evidence type="ECO:0000256" key="1">
    <source>
        <dbReference type="ARBA" id="ARBA00022574"/>
    </source>
</evidence>
<proteinExistence type="predicted"/>
<dbReference type="PROSITE" id="PS00018">
    <property type="entry name" value="EF_HAND_1"/>
    <property type="match status" value="1"/>
</dbReference>
<dbReference type="SUPFAM" id="SSF47473">
    <property type="entry name" value="EF-hand"/>
    <property type="match status" value="1"/>
</dbReference>
<feature type="compositionally biased region" description="Low complexity" evidence="5">
    <location>
        <begin position="1131"/>
        <end position="1144"/>
    </location>
</feature>
<dbReference type="SUPFAM" id="SSF50978">
    <property type="entry name" value="WD40 repeat-like"/>
    <property type="match status" value="3"/>
</dbReference>
<evidence type="ECO:0000256" key="4">
    <source>
        <dbReference type="PROSITE-ProRule" id="PRU00221"/>
    </source>
</evidence>
<keyword evidence="2" id="KW-0677">Repeat</keyword>
<dbReference type="PROSITE" id="PS50082">
    <property type="entry name" value="WD_REPEATS_2"/>
    <property type="match status" value="3"/>
</dbReference>
<feature type="domain" description="EF-hand" evidence="6">
    <location>
        <begin position="74"/>
        <end position="109"/>
    </location>
</feature>
<dbReference type="PANTHER" id="PTHR44324">
    <property type="entry name" value="WD40 REPEAT DOMAIN 95"/>
    <property type="match status" value="1"/>
</dbReference>
<name>A0A024UG05_9STRA</name>
<keyword evidence="1 4" id="KW-0853">WD repeat</keyword>
<feature type="region of interest" description="Disordered" evidence="5">
    <location>
        <begin position="550"/>
        <end position="574"/>
    </location>
</feature>
<dbReference type="AlphaFoldDB" id="A0A024UG05"/>
<evidence type="ECO:0000256" key="2">
    <source>
        <dbReference type="ARBA" id="ARBA00022737"/>
    </source>
</evidence>
<feature type="region of interest" description="Disordered" evidence="5">
    <location>
        <begin position="1063"/>
        <end position="1112"/>
    </location>
</feature>
<evidence type="ECO:0000256" key="5">
    <source>
        <dbReference type="SAM" id="MobiDB-lite"/>
    </source>
</evidence>
<feature type="repeat" description="WD" evidence="4">
    <location>
        <begin position="465"/>
        <end position="506"/>
    </location>
</feature>
<dbReference type="PANTHER" id="PTHR44324:SF4">
    <property type="entry name" value="WD40 REPEAT DOMAIN 95"/>
    <property type="match status" value="1"/>
</dbReference>
<dbReference type="STRING" id="157072.A0A024UG05"/>
<keyword evidence="3" id="KW-0106">Calcium</keyword>
<dbReference type="Gene3D" id="2.130.10.10">
    <property type="entry name" value="YVTN repeat-like/Quinoprotein amine dehydrogenase"/>
    <property type="match status" value="4"/>
</dbReference>
<evidence type="ECO:0000256" key="3">
    <source>
        <dbReference type="ARBA" id="ARBA00022837"/>
    </source>
</evidence>
<feature type="repeat" description="WD" evidence="4">
    <location>
        <begin position="294"/>
        <end position="327"/>
    </location>
</feature>
<dbReference type="SMART" id="SM00320">
    <property type="entry name" value="WD40"/>
    <property type="match status" value="10"/>
</dbReference>
<gene>
    <name evidence="7" type="ORF">H310_04277</name>
</gene>
<dbReference type="GeneID" id="20081327"/>
<dbReference type="PROSITE" id="PS00678">
    <property type="entry name" value="WD_REPEATS_1"/>
    <property type="match status" value="2"/>
</dbReference>
<dbReference type="eggNOG" id="KOG0266">
    <property type="taxonomic scope" value="Eukaryota"/>
</dbReference>
<dbReference type="InterPro" id="IPR019775">
    <property type="entry name" value="WD40_repeat_CS"/>
</dbReference>
<protein>
    <recommendedName>
        <fullName evidence="6">EF-hand domain-containing protein</fullName>
    </recommendedName>
</protein>
<evidence type="ECO:0000259" key="6">
    <source>
        <dbReference type="PROSITE" id="PS50222"/>
    </source>
</evidence>
<dbReference type="InterPro" id="IPR001680">
    <property type="entry name" value="WD40_rpt"/>
</dbReference>
<reference evidence="7" key="1">
    <citation type="submission" date="2013-12" db="EMBL/GenBank/DDBJ databases">
        <title>The Genome Sequence of Aphanomyces invadans NJM9701.</title>
        <authorList>
            <consortium name="The Broad Institute Genomics Platform"/>
            <person name="Russ C."/>
            <person name="Tyler B."/>
            <person name="van West P."/>
            <person name="Dieguez-Uribeondo J."/>
            <person name="Young S.K."/>
            <person name="Zeng Q."/>
            <person name="Gargeya S."/>
            <person name="Fitzgerald M."/>
            <person name="Abouelleil A."/>
            <person name="Alvarado L."/>
            <person name="Chapman S.B."/>
            <person name="Gainer-Dewar J."/>
            <person name="Goldberg J."/>
            <person name="Griggs A."/>
            <person name="Gujja S."/>
            <person name="Hansen M."/>
            <person name="Howarth C."/>
            <person name="Imamovic A."/>
            <person name="Ireland A."/>
            <person name="Larimer J."/>
            <person name="McCowan C."/>
            <person name="Murphy C."/>
            <person name="Pearson M."/>
            <person name="Poon T.W."/>
            <person name="Priest M."/>
            <person name="Roberts A."/>
            <person name="Saif S."/>
            <person name="Shea T."/>
            <person name="Sykes S."/>
            <person name="Wortman J."/>
            <person name="Nusbaum C."/>
            <person name="Birren B."/>
        </authorList>
    </citation>
    <scope>NUCLEOTIDE SEQUENCE [LARGE SCALE GENOMIC DNA]</scope>
    <source>
        <strain evidence="7">NJM9701</strain>
    </source>
</reference>
<dbReference type="InterPro" id="IPR002048">
    <property type="entry name" value="EF_hand_dom"/>
</dbReference>
<dbReference type="InterPro" id="IPR011992">
    <property type="entry name" value="EF-hand-dom_pair"/>
</dbReference>
<organism evidence="7">
    <name type="scientific">Aphanomyces invadans</name>
    <dbReference type="NCBI Taxonomy" id="157072"/>
    <lineage>
        <taxon>Eukaryota</taxon>
        <taxon>Sar</taxon>
        <taxon>Stramenopiles</taxon>
        <taxon>Oomycota</taxon>
        <taxon>Saprolegniomycetes</taxon>
        <taxon>Saprolegniales</taxon>
        <taxon>Verrucalvaceae</taxon>
        <taxon>Aphanomyces</taxon>
    </lineage>
</organism>
<sequence>MATNHDNEPAGPCRVAGEPFHGFAAVVVRTAHLHDSMFKLSELMKLHRVFQQRGALNEKQFVGHFRSILETNSWSSTQISQLFMKIDANSDGSVDWDEFTNFMFVHSQSAHDAAAQLASVAFVPTDDVTAAAQAPSPCQPRVRDVLVAFQPLGTGHFVSSTVDGMIKTWSATWAELSSFRALQDHRTNCVTAMAYLQSSGKVALASLHGGVQFFDLVSADKSPQSHVPTGSLNHSTPLALCTMLDDDTGLDVLYVGDDVGGVTKICLGATWHMCDGDCPEHDTVTIQSTDITRKERHTDHVTRLAFVADLNSVVSSSRDGSVKVVDVHRGVLKRHFALHRGAVYDFVWCPRPKFFASCGVEREILLWSPFSDSLLGRLRGHSCSIKSVVWNEEGQNLISLGLDDGTIRVWDVRQLKCLQVMRDPTHGNQHCKLIYFDVASKHLLTFSNTITPWPMHHAAVPSDTLQPHEAAVIKAMFNPSFQQLVTMDSDGRIVLWNVLDGSVISHFFMANTSITAAALDDTGRRLITGSNVGTQVTLWNFSNGSRLATLSKRRHTHEDSGTTDRPTRPSWMHHAPMGARAVPTLHTQPARARKPAPKANEVTGVALITVSVAHSSGRGFTQAKYILSVGWDRRVYVWHDSSDQDYVMRMPEDLSVGHTDDILTMAFCAQKFIATGGMDGCGAFHLYVDERPPFMCSRTLVILWGFNSGDVVAKFPLTASIEALLYPRKLGLLVVVTSCASVLWINPRFSLLHATVDLAPILHADVRLTKVDTDGILLLVALSCGVVVVFQTSDPVQEPSMSLRQLHRWKAYESEHEITAMEYIESSSIADTFVVTASHLSIKLWTLAGALVGSFGSTTWRIHDAVSVATKAPPRGAVSGNACMVVEAAVGHTKAIDTYKREVNGLTTRGPPAVDDVWMRHDIHGTLIDVVTLTSISRNKGMLEGLDNAGRWIEVAFHDLYEIHEDYVTWARHDFFTTLVGRVWQEHAWAAPFKASRLHFDEHGEWHLVDTAGTPHALPSEEACKAMNHRPFRSLALHRMIPQPQPPFPQAVPRTGYQTLLESTPTTSATTNHFSDDLHRQRPSMLFSPSKGKDGPIHTHASRPLVLRDGRTSPTKLSLECRAVRLPQVGASSPTKASSTSPASLCPTHLRCPSPPRGAARDGPPQSPKTRKDDRKIHALQIARGPPDVPVSKTWDFYLPDVDKT</sequence>
<feature type="region of interest" description="Disordered" evidence="5">
    <location>
        <begin position="1129"/>
        <end position="1176"/>
    </location>
</feature>
<feature type="repeat" description="WD" evidence="4">
    <location>
        <begin position="378"/>
        <end position="420"/>
    </location>
</feature>
<dbReference type="Gene3D" id="1.10.238.10">
    <property type="entry name" value="EF-hand"/>
    <property type="match status" value="1"/>
</dbReference>
<dbReference type="PROSITE" id="PS50294">
    <property type="entry name" value="WD_REPEATS_REGION"/>
    <property type="match status" value="2"/>
</dbReference>
<dbReference type="GO" id="GO:0005509">
    <property type="term" value="F:calcium ion binding"/>
    <property type="evidence" value="ECO:0007669"/>
    <property type="project" value="InterPro"/>
</dbReference>
<dbReference type="RefSeq" id="XP_008866773.1">
    <property type="nucleotide sequence ID" value="XM_008868551.1"/>
</dbReference>
<feature type="compositionally biased region" description="Polar residues" evidence="5">
    <location>
        <begin position="1063"/>
        <end position="1073"/>
    </location>
</feature>
<dbReference type="OrthoDB" id="10251381at2759"/>
<accession>A0A024UG05</accession>
<dbReference type="InterPro" id="IPR051242">
    <property type="entry name" value="WD-EF-hand_domain"/>
</dbReference>
<dbReference type="PROSITE" id="PS50222">
    <property type="entry name" value="EF_HAND_2"/>
    <property type="match status" value="1"/>
</dbReference>
<dbReference type="InterPro" id="IPR036322">
    <property type="entry name" value="WD40_repeat_dom_sf"/>
</dbReference>
<dbReference type="InterPro" id="IPR018247">
    <property type="entry name" value="EF_Hand_1_Ca_BS"/>
</dbReference>
<feature type="compositionally biased region" description="Basic and acidic residues" evidence="5">
    <location>
        <begin position="556"/>
        <end position="567"/>
    </location>
</feature>
<dbReference type="InterPro" id="IPR015943">
    <property type="entry name" value="WD40/YVTN_repeat-like_dom_sf"/>
</dbReference>
<evidence type="ECO:0000313" key="7">
    <source>
        <dbReference type="EMBL" id="ETW05326.1"/>
    </source>
</evidence>